<dbReference type="RefSeq" id="WP_114088309.1">
    <property type="nucleotide sequence ID" value="NZ_JPWH01000007.1"/>
</dbReference>
<sequence length="156" mass="16850">MTGPPDITESPDRLPPALIMPDRPAMAHDWSNDLPLIYNQVAGCLNADPSPPARVVAARTNKDGQIEIEMMGDRGTYMRCLADPAGKSKPVLFRADMPATLPGPAYTPTPYPPPKSTDPAVCYEHYPVSDKTGWQLGWLSYAKAGTDCDKAAVARP</sequence>
<proteinExistence type="predicted"/>
<accession>A0A367XAR4</accession>
<protein>
    <submittedName>
        <fullName evidence="1">Uncharacterized protein</fullName>
    </submittedName>
</protein>
<comment type="caution">
    <text evidence="1">The sequence shown here is derived from an EMBL/GenBank/DDBJ whole genome shotgun (WGS) entry which is preliminary data.</text>
</comment>
<dbReference type="Proteomes" id="UP000252517">
    <property type="component" value="Unassembled WGS sequence"/>
</dbReference>
<name>A0A367XAR4_9PROT</name>
<dbReference type="OrthoDB" id="7349629at2"/>
<evidence type="ECO:0000313" key="1">
    <source>
        <dbReference type="EMBL" id="RCK50738.1"/>
    </source>
</evidence>
<gene>
    <name evidence="1" type="ORF">TH25_10690</name>
</gene>
<dbReference type="EMBL" id="JPWH01000007">
    <property type="protein sequence ID" value="RCK50738.1"/>
    <property type="molecule type" value="Genomic_DNA"/>
</dbReference>
<reference evidence="1 2" key="1">
    <citation type="submission" date="2014-07" db="EMBL/GenBank/DDBJ databases">
        <title>Draft genome sequence of Thalassospira profundimaris S25-3-2.</title>
        <authorList>
            <person name="Lai Q."/>
            <person name="Shao Z."/>
        </authorList>
    </citation>
    <scope>NUCLEOTIDE SEQUENCE [LARGE SCALE GENOMIC DNA]</scope>
    <source>
        <strain evidence="1 2">S25-3-2</strain>
    </source>
</reference>
<evidence type="ECO:0000313" key="2">
    <source>
        <dbReference type="Proteomes" id="UP000252517"/>
    </source>
</evidence>
<dbReference type="AlphaFoldDB" id="A0A367XAR4"/>
<organism evidence="1 2">
    <name type="scientific">Thalassospira profundimaris</name>
    <dbReference type="NCBI Taxonomy" id="502049"/>
    <lineage>
        <taxon>Bacteria</taxon>
        <taxon>Pseudomonadati</taxon>
        <taxon>Pseudomonadota</taxon>
        <taxon>Alphaproteobacteria</taxon>
        <taxon>Rhodospirillales</taxon>
        <taxon>Thalassospiraceae</taxon>
        <taxon>Thalassospira</taxon>
    </lineage>
</organism>